<keyword evidence="5 14" id="KW-0547">Nucleotide-binding</keyword>
<feature type="binding site" evidence="14">
    <location>
        <position position="1013"/>
    </location>
    <ligand>
        <name>ATP</name>
        <dbReference type="ChEBI" id="CHEBI:30616"/>
    </ligand>
</feature>
<dbReference type="InterPro" id="IPR032630">
    <property type="entry name" value="P_typ_ATPase_c"/>
</dbReference>
<feature type="transmembrane region" description="Helical" evidence="16">
    <location>
        <begin position="1103"/>
        <end position="1120"/>
    </location>
</feature>
<feature type="binding site" evidence="14">
    <location>
        <position position="782"/>
    </location>
    <ligand>
        <name>ATP</name>
        <dbReference type="ChEBI" id="CHEBI:30616"/>
    </ligand>
</feature>
<reference evidence="20 21" key="1">
    <citation type="submission" date="2009-11" db="EMBL/GenBank/DDBJ databases">
        <title>Annotation of Allomyces macrogynus ATCC 38327.</title>
        <authorList>
            <consortium name="The Broad Institute Genome Sequencing Platform"/>
            <person name="Russ C."/>
            <person name="Cuomo C."/>
            <person name="Burger G."/>
            <person name="Gray M.W."/>
            <person name="Holland P.W.H."/>
            <person name="King N."/>
            <person name="Lang F.B.F."/>
            <person name="Roger A.J."/>
            <person name="Ruiz-Trillo I."/>
            <person name="Young S.K."/>
            <person name="Zeng Q."/>
            <person name="Gargeya S."/>
            <person name="Fitzgerald M."/>
            <person name="Haas B."/>
            <person name="Abouelleil A."/>
            <person name="Alvarado L."/>
            <person name="Arachchi H.M."/>
            <person name="Berlin A."/>
            <person name="Chapman S.B."/>
            <person name="Gearin G."/>
            <person name="Goldberg J."/>
            <person name="Griggs A."/>
            <person name="Gujja S."/>
            <person name="Hansen M."/>
            <person name="Heiman D."/>
            <person name="Howarth C."/>
            <person name="Larimer J."/>
            <person name="Lui A."/>
            <person name="MacDonald P.J.P."/>
            <person name="McCowen C."/>
            <person name="Montmayeur A."/>
            <person name="Murphy C."/>
            <person name="Neiman D."/>
            <person name="Pearson M."/>
            <person name="Priest M."/>
            <person name="Roberts A."/>
            <person name="Saif S."/>
            <person name="Shea T."/>
            <person name="Sisk P."/>
            <person name="Stolte C."/>
            <person name="Sykes S."/>
            <person name="Wortman J."/>
            <person name="Nusbaum C."/>
            <person name="Birren B."/>
        </authorList>
    </citation>
    <scope>NUCLEOTIDE SEQUENCE [LARGE SCALE GENOMIC DNA]</scope>
    <source>
        <strain evidence="20 21">ATCC 38327</strain>
    </source>
</reference>
<dbReference type="STRING" id="578462.A0A0L0SPV5"/>
<dbReference type="InterPro" id="IPR036412">
    <property type="entry name" value="HAD-like_sf"/>
</dbReference>
<comment type="subcellular location">
    <subcellularLocation>
        <location evidence="1 16">Membrane</location>
        <topology evidence="1 16">Multi-pass membrane protein</topology>
    </subcellularLocation>
</comment>
<feature type="binding site" evidence="14">
    <location>
        <position position="1014"/>
    </location>
    <ligand>
        <name>ATP</name>
        <dbReference type="ChEBI" id="CHEBI:30616"/>
    </ligand>
</feature>
<dbReference type="InterPro" id="IPR006539">
    <property type="entry name" value="P-type_ATPase_IV"/>
</dbReference>
<evidence type="ECO:0000256" key="12">
    <source>
        <dbReference type="ARBA" id="ARBA00049128"/>
    </source>
</evidence>
<feature type="region of interest" description="Disordered" evidence="17">
    <location>
        <begin position="1465"/>
        <end position="1529"/>
    </location>
</feature>
<dbReference type="GO" id="GO:0032456">
    <property type="term" value="P:endocytic recycling"/>
    <property type="evidence" value="ECO:0007669"/>
    <property type="project" value="TreeGrafter"/>
</dbReference>
<feature type="transmembrane region" description="Helical" evidence="16">
    <location>
        <begin position="1284"/>
        <end position="1305"/>
    </location>
</feature>
<evidence type="ECO:0000256" key="2">
    <source>
        <dbReference type="ARBA" id="ARBA00008109"/>
    </source>
</evidence>
<dbReference type="OMA" id="VSENEMF"/>
<feature type="binding site" evidence="14">
    <location>
        <position position="780"/>
    </location>
    <ligand>
        <name>ATP</name>
        <dbReference type="ChEBI" id="CHEBI:30616"/>
    </ligand>
</feature>
<dbReference type="InterPro" id="IPR018303">
    <property type="entry name" value="ATPase_P-typ_P_site"/>
</dbReference>
<keyword evidence="3 16" id="KW-0812">Transmembrane</keyword>
<dbReference type="GO" id="GO:0045332">
    <property type="term" value="P:phospholipid translocation"/>
    <property type="evidence" value="ECO:0007669"/>
    <property type="project" value="TreeGrafter"/>
</dbReference>
<evidence type="ECO:0000313" key="20">
    <source>
        <dbReference type="EMBL" id="KNE64563.1"/>
    </source>
</evidence>
<dbReference type="InterPro" id="IPR023299">
    <property type="entry name" value="ATPase_P-typ_cyto_dom_N"/>
</dbReference>
<feature type="compositionally biased region" description="Low complexity" evidence="17">
    <location>
        <begin position="881"/>
        <end position="892"/>
    </location>
</feature>
<feature type="binding site" evidence="14">
    <location>
        <position position="397"/>
    </location>
    <ligand>
        <name>ATP</name>
        <dbReference type="ChEBI" id="CHEBI:30616"/>
    </ligand>
</feature>
<organism evidence="20 21">
    <name type="scientific">Allomyces macrogynus (strain ATCC 38327)</name>
    <name type="common">Allomyces javanicus var. macrogynus</name>
    <dbReference type="NCBI Taxonomy" id="578462"/>
    <lineage>
        <taxon>Eukaryota</taxon>
        <taxon>Fungi</taxon>
        <taxon>Fungi incertae sedis</taxon>
        <taxon>Blastocladiomycota</taxon>
        <taxon>Blastocladiomycetes</taxon>
        <taxon>Blastocladiales</taxon>
        <taxon>Blastocladiaceae</taxon>
        <taxon>Allomyces</taxon>
    </lineage>
</organism>
<keyword evidence="4 15" id="KW-0479">Metal-binding</keyword>
<dbReference type="GO" id="GO:0000287">
    <property type="term" value="F:magnesium ion binding"/>
    <property type="evidence" value="ECO:0007669"/>
    <property type="project" value="UniProtKB-UniRule"/>
</dbReference>
<feature type="transmembrane region" description="Helical" evidence="16">
    <location>
        <begin position="1196"/>
        <end position="1218"/>
    </location>
</feature>
<dbReference type="EMBL" id="GG745345">
    <property type="protein sequence ID" value="KNE64563.1"/>
    <property type="molecule type" value="Genomic_DNA"/>
</dbReference>
<evidence type="ECO:0000259" key="19">
    <source>
        <dbReference type="Pfam" id="PF16212"/>
    </source>
</evidence>
<evidence type="ECO:0000256" key="6">
    <source>
        <dbReference type="ARBA" id="ARBA00022840"/>
    </source>
</evidence>
<feature type="binding site" evidence="14">
    <location>
        <position position="396"/>
    </location>
    <ligand>
        <name>ATP</name>
        <dbReference type="ChEBI" id="CHEBI:30616"/>
    </ligand>
</feature>
<dbReference type="GO" id="GO:0005802">
    <property type="term" value="C:trans-Golgi network"/>
    <property type="evidence" value="ECO:0007669"/>
    <property type="project" value="TreeGrafter"/>
</dbReference>
<feature type="binding site" evidence="15">
    <location>
        <position position="398"/>
    </location>
    <ligand>
        <name>Mg(2+)</name>
        <dbReference type="ChEBI" id="CHEBI:18420"/>
    </ligand>
</feature>
<name>A0A0L0SPV5_ALLM3</name>
<evidence type="ECO:0000256" key="11">
    <source>
        <dbReference type="ARBA" id="ARBA00034036"/>
    </source>
</evidence>
<dbReference type="Proteomes" id="UP000054350">
    <property type="component" value="Unassembled WGS sequence"/>
</dbReference>
<feature type="binding site" evidence="14">
    <location>
        <position position="700"/>
    </location>
    <ligand>
        <name>ATP</name>
        <dbReference type="ChEBI" id="CHEBI:30616"/>
    </ligand>
</feature>
<keyword evidence="9 16" id="KW-1133">Transmembrane helix</keyword>
<comment type="catalytic activity">
    <reaction evidence="11 16">
        <text>ATP + H2O + phospholipidSide 1 = ADP + phosphate + phospholipidSide 2.</text>
        <dbReference type="EC" id="7.6.2.1"/>
    </reaction>
</comment>
<dbReference type="NCBIfam" id="TIGR01494">
    <property type="entry name" value="ATPase_P-type"/>
    <property type="match status" value="2"/>
</dbReference>
<proteinExistence type="inferred from homology"/>
<evidence type="ECO:0000256" key="13">
    <source>
        <dbReference type="PIRSR" id="PIRSR606539-1"/>
    </source>
</evidence>
<feature type="compositionally biased region" description="Polar residues" evidence="17">
    <location>
        <begin position="1465"/>
        <end position="1491"/>
    </location>
</feature>
<dbReference type="InterPro" id="IPR001757">
    <property type="entry name" value="P_typ_ATPase"/>
</dbReference>
<comment type="cofactor">
    <cofactor evidence="15">
        <name>Mg(2+)</name>
        <dbReference type="ChEBI" id="CHEBI:18420"/>
    </cofactor>
</comment>
<dbReference type="PRINTS" id="PR00119">
    <property type="entry name" value="CATATPASE"/>
</dbReference>
<feature type="transmembrane region" description="Helical" evidence="16">
    <location>
        <begin position="1071"/>
        <end position="1091"/>
    </location>
</feature>
<dbReference type="InterPro" id="IPR023214">
    <property type="entry name" value="HAD_sf"/>
</dbReference>
<dbReference type="GO" id="GO:0005886">
    <property type="term" value="C:plasma membrane"/>
    <property type="evidence" value="ECO:0007669"/>
    <property type="project" value="TreeGrafter"/>
</dbReference>
<dbReference type="SUPFAM" id="SSF81653">
    <property type="entry name" value="Calcium ATPase, transduction domain A"/>
    <property type="match status" value="1"/>
</dbReference>
<dbReference type="InterPro" id="IPR023298">
    <property type="entry name" value="ATPase_P-typ_TM_dom_sf"/>
</dbReference>
<evidence type="ECO:0000256" key="3">
    <source>
        <dbReference type="ARBA" id="ARBA00022692"/>
    </source>
</evidence>
<keyword evidence="8 16" id="KW-1278">Translocase</keyword>
<comment type="catalytic activity">
    <reaction evidence="12">
        <text>a 1,2-diacyl-sn-glycero-3-phosphoethanolamine(out) + ATP + H2O = a 1,2-diacyl-sn-glycero-3-phosphoethanolamine(in) + ADP + phosphate + H(+)</text>
        <dbReference type="Rhea" id="RHEA:66132"/>
        <dbReference type="ChEBI" id="CHEBI:15377"/>
        <dbReference type="ChEBI" id="CHEBI:15378"/>
        <dbReference type="ChEBI" id="CHEBI:30616"/>
        <dbReference type="ChEBI" id="CHEBI:43474"/>
        <dbReference type="ChEBI" id="CHEBI:64612"/>
        <dbReference type="ChEBI" id="CHEBI:456216"/>
    </reaction>
    <physiologicalReaction direction="left-to-right" evidence="12">
        <dbReference type="Rhea" id="RHEA:66133"/>
    </physiologicalReaction>
</comment>
<dbReference type="GO" id="GO:0140326">
    <property type="term" value="F:ATPase-coupled intramembrane lipid transporter activity"/>
    <property type="evidence" value="ECO:0007669"/>
    <property type="project" value="UniProtKB-EC"/>
</dbReference>
<feature type="domain" description="P-type ATPase N-terminal" evidence="18">
    <location>
        <begin position="22"/>
        <end position="78"/>
    </location>
</feature>
<dbReference type="VEuPathDB" id="FungiDB:AMAG_09922"/>
<feature type="domain" description="P-type ATPase C-terminal" evidence="19">
    <location>
        <begin position="1036"/>
        <end position="1314"/>
    </location>
</feature>
<feature type="compositionally biased region" description="Low complexity" evidence="17">
    <location>
        <begin position="1394"/>
        <end position="1419"/>
    </location>
</feature>
<evidence type="ECO:0000256" key="14">
    <source>
        <dbReference type="PIRSR" id="PIRSR606539-2"/>
    </source>
</evidence>
<dbReference type="OrthoDB" id="377733at2759"/>
<evidence type="ECO:0000259" key="18">
    <source>
        <dbReference type="Pfam" id="PF16209"/>
    </source>
</evidence>
<dbReference type="Gene3D" id="2.70.150.10">
    <property type="entry name" value="Calcium-transporting ATPase, cytoplasmic transduction domain A"/>
    <property type="match status" value="1"/>
</dbReference>
<evidence type="ECO:0000256" key="8">
    <source>
        <dbReference type="ARBA" id="ARBA00022967"/>
    </source>
</evidence>
<dbReference type="Gene3D" id="3.40.50.1000">
    <property type="entry name" value="HAD superfamily/HAD-like"/>
    <property type="match status" value="1"/>
</dbReference>
<feature type="binding site" evidence="15">
    <location>
        <position position="1014"/>
    </location>
    <ligand>
        <name>Mg(2+)</name>
        <dbReference type="ChEBI" id="CHEBI:18420"/>
    </ligand>
</feature>
<dbReference type="GO" id="GO:0006892">
    <property type="term" value="P:post-Golgi vesicle-mediated transport"/>
    <property type="evidence" value="ECO:0007669"/>
    <property type="project" value="TreeGrafter"/>
</dbReference>
<dbReference type="PANTHER" id="PTHR24092:SF174">
    <property type="entry name" value="PHOSPHOLIPID-TRANSPORTING ATPASE DNF3-RELATED"/>
    <property type="match status" value="1"/>
</dbReference>
<feature type="transmembrane region" description="Helical" evidence="16">
    <location>
        <begin position="277"/>
        <end position="299"/>
    </location>
</feature>
<feature type="binding site" evidence="14">
    <location>
        <position position="989"/>
    </location>
    <ligand>
        <name>ATP</name>
        <dbReference type="ChEBI" id="CHEBI:30616"/>
    </ligand>
</feature>
<dbReference type="NCBIfam" id="TIGR01652">
    <property type="entry name" value="ATPase-Plipid"/>
    <property type="match status" value="1"/>
</dbReference>
<feature type="binding site" evidence="15">
    <location>
        <position position="1010"/>
    </location>
    <ligand>
        <name>Mg(2+)</name>
        <dbReference type="ChEBI" id="CHEBI:18420"/>
    </ligand>
</feature>
<feature type="binding site" evidence="15">
    <location>
        <position position="396"/>
    </location>
    <ligand>
        <name>Mg(2+)</name>
        <dbReference type="ChEBI" id="CHEBI:18420"/>
    </ligand>
</feature>
<dbReference type="GO" id="GO:0005524">
    <property type="term" value="F:ATP binding"/>
    <property type="evidence" value="ECO:0007669"/>
    <property type="project" value="UniProtKB-UniRule"/>
</dbReference>
<dbReference type="Pfam" id="PF13246">
    <property type="entry name" value="Cation_ATPase"/>
    <property type="match status" value="1"/>
</dbReference>
<evidence type="ECO:0000256" key="9">
    <source>
        <dbReference type="ARBA" id="ARBA00022989"/>
    </source>
</evidence>
<feature type="binding site" evidence="14">
    <location>
        <position position="983"/>
    </location>
    <ligand>
        <name>ATP</name>
        <dbReference type="ChEBI" id="CHEBI:30616"/>
    </ligand>
</feature>
<reference evidence="21" key="2">
    <citation type="submission" date="2009-11" db="EMBL/GenBank/DDBJ databases">
        <title>The Genome Sequence of Allomyces macrogynus strain ATCC 38327.</title>
        <authorList>
            <consortium name="The Broad Institute Genome Sequencing Platform"/>
            <person name="Russ C."/>
            <person name="Cuomo C."/>
            <person name="Shea T."/>
            <person name="Young S.K."/>
            <person name="Zeng Q."/>
            <person name="Koehrsen M."/>
            <person name="Haas B."/>
            <person name="Borodovsky M."/>
            <person name="Guigo R."/>
            <person name="Alvarado L."/>
            <person name="Berlin A."/>
            <person name="Borenstein D."/>
            <person name="Chen Z."/>
            <person name="Engels R."/>
            <person name="Freedman E."/>
            <person name="Gellesch M."/>
            <person name="Goldberg J."/>
            <person name="Griggs A."/>
            <person name="Gujja S."/>
            <person name="Heiman D."/>
            <person name="Hepburn T."/>
            <person name="Howarth C."/>
            <person name="Jen D."/>
            <person name="Larson L."/>
            <person name="Lewis B."/>
            <person name="Mehta T."/>
            <person name="Park D."/>
            <person name="Pearson M."/>
            <person name="Roberts A."/>
            <person name="Saif S."/>
            <person name="Shenoy N."/>
            <person name="Sisk P."/>
            <person name="Stolte C."/>
            <person name="Sykes S."/>
            <person name="Walk T."/>
            <person name="White J."/>
            <person name="Yandava C."/>
            <person name="Burger G."/>
            <person name="Gray M.W."/>
            <person name="Holland P.W.H."/>
            <person name="King N."/>
            <person name="Lang F.B.F."/>
            <person name="Roger A.J."/>
            <person name="Ruiz-Trillo I."/>
            <person name="Lander E."/>
            <person name="Nusbaum C."/>
        </authorList>
    </citation>
    <scope>NUCLEOTIDE SEQUENCE [LARGE SCALE GENOMIC DNA]</scope>
    <source>
        <strain evidence="21">ATCC 38327</strain>
    </source>
</reference>
<feature type="transmembrane region" description="Helical" evidence="16">
    <location>
        <begin position="1225"/>
        <end position="1244"/>
    </location>
</feature>
<keyword evidence="6 14" id="KW-0067">ATP-binding</keyword>
<dbReference type="eggNOG" id="KOG0206">
    <property type="taxonomic scope" value="Eukaryota"/>
</dbReference>
<dbReference type="Pfam" id="PF16212">
    <property type="entry name" value="PhoLip_ATPase_C"/>
    <property type="match status" value="1"/>
</dbReference>
<feature type="binding site" evidence="14">
    <location>
        <position position="660"/>
    </location>
    <ligand>
        <name>ATP</name>
        <dbReference type="ChEBI" id="CHEBI:30616"/>
    </ligand>
</feature>
<dbReference type="Pfam" id="PF16209">
    <property type="entry name" value="PhoLip_ATPase_N"/>
    <property type="match status" value="1"/>
</dbReference>
<feature type="compositionally biased region" description="Low complexity" evidence="17">
    <location>
        <begin position="1366"/>
        <end position="1385"/>
    </location>
</feature>
<feature type="compositionally biased region" description="Gly residues" evidence="17">
    <location>
        <begin position="895"/>
        <end position="906"/>
    </location>
</feature>
<feature type="transmembrane region" description="Helical" evidence="16">
    <location>
        <begin position="1150"/>
        <end position="1171"/>
    </location>
</feature>
<keyword evidence="10 16" id="KW-0472">Membrane</keyword>
<dbReference type="Gene3D" id="3.40.1110.10">
    <property type="entry name" value="Calcium-transporting ATPase, cytoplasmic domain N"/>
    <property type="match status" value="1"/>
</dbReference>
<gene>
    <name evidence="20" type="ORF">AMAG_09922</name>
</gene>
<dbReference type="PROSITE" id="PS00154">
    <property type="entry name" value="ATPASE_E1_E2"/>
    <property type="match status" value="1"/>
</dbReference>
<feature type="region of interest" description="Disordered" evidence="17">
    <location>
        <begin position="839"/>
        <end position="907"/>
    </location>
</feature>
<feature type="binding site" evidence="14">
    <location>
        <position position="781"/>
    </location>
    <ligand>
        <name>ATP</name>
        <dbReference type="ChEBI" id="CHEBI:30616"/>
    </ligand>
</feature>
<feature type="compositionally biased region" description="Basic and acidic residues" evidence="17">
    <location>
        <begin position="1519"/>
        <end position="1529"/>
    </location>
</feature>
<keyword evidence="7 15" id="KW-0460">Magnesium</keyword>
<feature type="binding site" evidence="14">
    <location>
        <position position="637"/>
    </location>
    <ligand>
        <name>ATP</name>
        <dbReference type="ChEBI" id="CHEBI:30616"/>
    </ligand>
</feature>
<dbReference type="SUPFAM" id="SSF81665">
    <property type="entry name" value="Calcium ATPase, transmembrane domain M"/>
    <property type="match status" value="1"/>
</dbReference>
<evidence type="ECO:0000256" key="16">
    <source>
        <dbReference type="RuleBase" id="RU362033"/>
    </source>
</evidence>
<evidence type="ECO:0000256" key="7">
    <source>
        <dbReference type="ARBA" id="ARBA00022842"/>
    </source>
</evidence>
<evidence type="ECO:0000256" key="15">
    <source>
        <dbReference type="PIRSR" id="PIRSR606539-3"/>
    </source>
</evidence>
<evidence type="ECO:0000256" key="1">
    <source>
        <dbReference type="ARBA" id="ARBA00004141"/>
    </source>
</evidence>
<feature type="binding site" evidence="14">
    <location>
        <position position="587"/>
    </location>
    <ligand>
        <name>ATP</name>
        <dbReference type="ChEBI" id="CHEBI:30616"/>
    </ligand>
</feature>
<feature type="active site" description="4-aspartylphosphate intermediate" evidence="13">
    <location>
        <position position="396"/>
    </location>
</feature>
<feature type="transmembrane region" description="Helical" evidence="16">
    <location>
        <begin position="327"/>
        <end position="350"/>
    </location>
</feature>
<dbReference type="EC" id="7.6.2.1" evidence="16"/>
<dbReference type="SUPFAM" id="SSF56784">
    <property type="entry name" value="HAD-like"/>
    <property type="match status" value="1"/>
</dbReference>
<accession>A0A0L0SPV5</accession>
<evidence type="ECO:0000256" key="5">
    <source>
        <dbReference type="ARBA" id="ARBA00022741"/>
    </source>
</evidence>
<dbReference type="GO" id="GO:0016887">
    <property type="term" value="F:ATP hydrolysis activity"/>
    <property type="evidence" value="ECO:0007669"/>
    <property type="project" value="InterPro"/>
</dbReference>
<evidence type="ECO:0000256" key="4">
    <source>
        <dbReference type="ARBA" id="ARBA00022723"/>
    </source>
</evidence>
<comment type="similarity">
    <text evidence="2 16">Belongs to the cation transport ATPase (P-type) (TC 3.A.3) family. Type IV subfamily.</text>
</comment>
<dbReference type="PANTHER" id="PTHR24092">
    <property type="entry name" value="PROBABLE PHOSPHOLIPID-TRANSPORTING ATPASE"/>
    <property type="match status" value="1"/>
</dbReference>
<dbReference type="InterPro" id="IPR008250">
    <property type="entry name" value="ATPase_P-typ_transduc_dom_A_sf"/>
</dbReference>
<evidence type="ECO:0000256" key="10">
    <source>
        <dbReference type="ARBA" id="ARBA00023136"/>
    </source>
</evidence>
<evidence type="ECO:0000256" key="17">
    <source>
        <dbReference type="SAM" id="MobiDB-lite"/>
    </source>
</evidence>
<keyword evidence="21" id="KW-1185">Reference proteome</keyword>
<sequence>MHSSAGSARGTAAAAAHLGYQTASFIDNRITTARYNVGTFLPKQLFVQFSKLANVYFLFIAGLQQVPGWSPTGQYTTLLPLVLFVGLAMVREAYDDWLRHKRDETENNDVCEVLQVVDTGVPPYWKMTMWKDVHVGDVVRVKKDKPVPADLILLRTALDQGMCYIQTSQLDGESNLKQRQAIPQIHHQLESLEDIAAFKAIFEAETPNEDLYNFDGSITLSDCTRIPLTITNLLLRGTTLRNTPEVVGMVIFSGEETKIRRNANRNKRSKAPTLEKLTNRVVVIIFVCVLVLSVISTVLGRQWDDQFRWFLPVDAAALRSGNAGTTWMSTFFTFVILYNTMIPISLYVTLEIVKLAQAMFINHDLAMYHEASDQPAEARTASLNEELGQVSYLFSDKTGTLTENQMLFRQMSVAGLEFFHPADEGIDGGGAAGTNLDSSMVTESLANLIEGNDDESKSVLGSVAAGLHLRPRTTRHLAEYLADHSTHPLVQRIAFFIQAVALCHTAIPDSDPTLSQRTSSSTMDVSGAALPIPGTGSALSAMDNAQLGGSKMLDDANGNGGNDRVDTTPVSERLHGHIVYQSASPDEVALVNSAREFGFALVHRNANGMTIARNHCPPDQPTCPMAARFHILDSIEFSSTRKRMSIILRFPDGQIVMLSKGADSAMLERSKPLAEYSNEEQVIHRATLVHLDRFASKGLRTLVYAVRHLNEAEYHKWSRIYLEASTSVTDRVNKLAAAADMIERNWTIIGATGIEDRLQRGVPEAIHMLERASIKVWMVTGDKKETAISIGHACGLVKESSEVLCLEAQHADGSEMGDDELIAQVDGLHERLRAWNAARMQGDQRNLPSRRRTVSGRSTSHAPTASELVTPIASSTLQLPGSSEAGRSASARTPEGGGSNGLGGSTGNLMRRIQSILMTGSGGKMAPASVYAMCPVPEIASGPNPFVMVVDGPTIARFYAMGGEPFAQFMALACTSTSVVCTRVSPLQKSLVVRSVREYMPSVVTAAVGDGANDIAMIQQAHVGIGITGREGMQAARSSDYSIARFRFVQRLLLVHGHWSYIRVAKFTLGTFYKCIMFYMTQFLFQVWSGWSGTSLYESWTLTMYNIIFSSLPVILLGILDRDLPEHILNEFSELYRVGQRNGEFDTKIFLIWLVKSMMQAIVVIAGTFFLQTTYPSRGLVPAGADMAPWDSLGNLYVTGTIAYTSVVLTATIQICYISPSTITLPLHICAALTVGVWFLWQAVYSTVWPRVGINTGYEQAGLWGQIVKDTSDPSGYGGSGEAALWWATVILITVLGVAPEWAFYKLRRYYRPTDAEKLMEMDVVRTRYEAERRKLAHLVEDAAPPTVGDPAAAVAGTAMLQQQTAAAARALRPDDSTSTAALGANGTGGNVGSPGSASVSIPGIAGKGTTTPTTAPSARNAQSVLSGSTARITTGSAPLPPADANLLAVQELGMPLSLLVSAPSISTTSDHSSNPTHGMPSSSAVHSENSIAGPPRPQPHAVHQSFKEPPSIQMRAAVSDESRPPPRG</sequence>
<evidence type="ECO:0000313" key="21">
    <source>
        <dbReference type="Proteomes" id="UP000054350"/>
    </source>
</evidence>
<feature type="region of interest" description="Disordered" evidence="17">
    <location>
        <begin position="1366"/>
        <end position="1427"/>
    </location>
</feature>
<feature type="binding site" evidence="14">
    <location>
        <position position="398"/>
    </location>
    <ligand>
        <name>ATP</name>
        <dbReference type="ChEBI" id="CHEBI:30616"/>
    </ligand>
</feature>
<dbReference type="SUPFAM" id="SSF81660">
    <property type="entry name" value="Metal cation-transporting ATPase, ATP-binding domain N"/>
    <property type="match status" value="1"/>
</dbReference>
<protein>
    <recommendedName>
        <fullName evidence="16">Phospholipid-transporting ATPase</fullName>
        <ecNumber evidence="16">7.6.2.1</ecNumber>
    </recommendedName>
</protein>
<dbReference type="InterPro" id="IPR032631">
    <property type="entry name" value="P-type_ATPase_N"/>
</dbReference>